<gene>
    <name evidence="8" type="ORF">C7389_10786</name>
</gene>
<keyword evidence="9" id="KW-1185">Reference proteome</keyword>
<name>A0A4V3BMP4_9RHOO</name>
<keyword evidence="5 6" id="KW-0472">Membrane</keyword>
<evidence type="ECO:0000256" key="6">
    <source>
        <dbReference type="SAM" id="Phobius"/>
    </source>
</evidence>
<evidence type="ECO:0000256" key="3">
    <source>
        <dbReference type="ARBA" id="ARBA00022692"/>
    </source>
</evidence>
<dbReference type="PANTHER" id="PTHR32322:SF2">
    <property type="entry name" value="EAMA DOMAIN-CONTAINING PROTEIN"/>
    <property type="match status" value="1"/>
</dbReference>
<dbReference type="Proteomes" id="UP000295129">
    <property type="component" value="Unassembled WGS sequence"/>
</dbReference>
<dbReference type="EMBL" id="SNVV01000007">
    <property type="protein sequence ID" value="TDN51352.1"/>
    <property type="molecule type" value="Genomic_DNA"/>
</dbReference>
<feature type="transmembrane region" description="Helical" evidence="6">
    <location>
        <begin position="91"/>
        <end position="115"/>
    </location>
</feature>
<feature type="transmembrane region" description="Helical" evidence="6">
    <location>
        <begin position="67"/>
        <end position="85"/>
    </location>
</feature>
<feature type="transmembrane region" description="Helical" evidence="6">
    <location>
        <begin position="122"/>
        <end position="142"/>
    </location>
</feature>
<dbReference type="Pfam" id="PF00892">
    <property type="entry name" value="EamA"/>
    <property type="match status" value="2"/>
</dbReference>
<keyword evidence="4 6" id="KW-1133">Transmembrane helix</keyword>
<feature type="transmembrane region" description="Helical" evidence="6">
    <location>
        <begin position="148"/>
        <end position="168"/>
    </location>
</feature>
<evidence type="ECO:0000256" key="4">
    <source>
        <dbReference type="ARBA" id="ARBA00022989"/>
    </source>
</evidence>
<dbReference type="AlphaFoldDB" id="A0A4V3BMP4"/>
<keyword evidence="3 6" id="KW-0812">Transmembrane</keyword>
<evidence type="ECO:0000313" key="9">
    <source>
        <dbReference type="Proteomes" id="UP000295129"/>
    </source>
</evidence>
<evidence type="ECO:0000256" key="5">
    <source>
        <dbReference type="ARBA" id="ARBA00023136"/>
    </source>
</evidence>
<comment type="similarity">
    <text evidence="2">Belongs to the EamA transporter family.</text>
</comment>
<dbReference type="InterPro" id="IPR050638">
    <property type="entry name" value="AA-Vitamin_Transporters"/>
</dbReference>
<comment type="subcellular location">
    <subcellularLocation>
        <location evidence="1">Membrane</location>
        <topology evidence="1">Multi-pass membrane protein</topology>
    </subcellularLocation>
</comment>
<reference evidence="8 9" key="1">
    <citation type="submission" date="2019-03" db="EMBL/GenBank/DDBJ databases">
        <title>Genomic Encyclopedia of Type Strains, Phase IV (KMG-IV): sequencing the most valuable type-strain genomes for metagenomic binning, comparative biology and taxonomic classification.</title>
        <authorList>
            <person name="Goeker M."/>
        </authorList>
    </citation>
    <scope>NUCLEOTIDE SEQUENCE [LARGE SCALE GENOMIC DNA]</scope>
    <source>
        <strain evidence="8 9">DSM 12121</strain>
    </source>
</reference>
<feature type="transmembrane region" description="Helical" evidence="6">
    <location>
        <begin position="180"/>
        <end position="199"/>
    </location>
</feature>
<evidence type="ECO:0000256" key="1">
    <source>
        <dbReference type="ARBA" id="ARBA00004141"/>
    </source>
</evidence>
<dbReference type="PANTHER" id="PTHR32322">
    <property type="entry name" value="INNER MEMBRANE TRANSPORTER"/>
    <property type="match status" value="1"/>
</dbReference>
<proteinExistence type="inferred from homology"/>
<dbReference type="RefSeq" id="WP_133590850.1">
    <property type="nucleotide sequence ID" value="NZ_SNVV01000007.1"/>
</dbReference>
<dbReference type="GO" id="GO:0016020">
    <property type="term" value="C:membrane"/>
    <property type="evidence" value="ECO:0007669"/>
    <property type="project" value="UniProtKB-SubCell"/>
</dbReference>
<organism evidence="8 9">
    <name type="scientific">Azoarcus indigens</name>
    <dbReference type="NCBI Taxonomy" id="29545"/>
    <lineage>
        <taxon>Bacteria</taxon>
        <taxon>Pseudomonadati</taxon>
        <taxon>Pseudomonadota</taxon>
        <taxon>Betaproteobacteria</taxon>
        <taxon>Rhodocyclales</taxon>
        <taxon>Zoogloeaceae</taxon>
        <taxon>Azoarcus</taxon>
    </lineage>
</organism>
<dbReference type="InterPro" id="IPR000620">
    <property type="entry name" value="EamA_dom"/>
</dbReference>
<feature type="transmembrane region" description="Helical" evidence="6">
    <location>
        <begin position="9"/>
        <end position="27"/>
    </location>
</feature>
<feature type="transmembrane region" description="Helical" evidence="6">
    <location>
        <begin position="242"/>
        <end position="261"/>
    </location>
</feature>
<feature type="transmembrane region" description="Helical" evidence="6">
    <location>
        <begin position="267"/>
        <end position="285"/>
    </location>
</feature>
<feature type="domain" description="EamA" evidence="7">
    <location>
        <begin position="150"/>
        <end position="282"/>
    </location>
</feature>
<sequence>MSEVLKGRLAVALVVVCWSGFNIVSRFGSTGTFTAFDLGALRFGVSAAIALPFFLRLVPRREWPRHAALAACGGLGYALLVYSGFQFAPSAHAGVFVNGGIPLWTVILLAAGAGFPLSRRVLSALLLSSAGLLLIGAESLLAPQHPGSWAGDLLFFAAAGCWAAFGLLTRRWQIAPQRAVLGIASISAVIYLPAYLAFLPKAIGQASWQDLLLQGVYQGVVAAMLAAGMFSYATQKIGASQAAMALALVPAVSAVGASLLIDEAISPTAAVGILIVSAGALLGALQRNPAPAAAGR</sequence>
<evidence type="ECO:0000313" key="8">
    <source>
        <dbReference type="EMBL" id="TDN51352.1"/>
    </source>
</evidence>
<protein>
    <submittedName>
        <fullName evidence="8">EamA-like transporter family protein</fullName>
    </submittedName>
</protein>
<evidence type="ECO:0000259" key="7">
    <source>
        <dbReference type="Pfam" id="PF00892"/>
    </source>
</evidence>
<dbReference type="InterPro" id="IPR037185">
    <property type="entry name" value="EmrE-like"/>
</dbReference>
<feature type="domain" description="EamA" evidence="7">
    <location>
        <begin position="6"/>
        <end position="135"/>
    </location>
</feature>
<dbReference type="SUPFAM" id="SSF103481">
    <property type="entry name" value="Multidrug resistance efflux transporter EmrE"/>
    <property type="match status" value="2"/>
</dbReference>
<feature type="transmembrane region" description="Helical" evidence="6">
    <location>
        <begin position="211"/>
        <end position="230"/>
    </location>
</feature>
<accession>A0A4V3BMP4</accession>
<dbReference type="OrthoDB" id="4167046at2"/>
<evidence type="ECO:0000256" key="2">
    <source>
        <dbReference type="ARBA" id="ARBA00007362"/>
    </source>
</evidence>
<comment type="caution">
    <text evidence="8">The sequence shown here is derived from an EMBL/GenBank/DDBJ whole genome shotgun (WGS) entry which is preliminary data.</text>
</comment>
<feature type="transmembrane region" description="Helical" evidence="6">
    <location>
        <begin position="33"/>
        <end position="55"/>
    </location>
</feature>